<dbReference type="EMBL" id="QPJL01000011">
    <property type="protein sequence ID" value="RCW82902.1"/>
    <property type="molecule type" value="Genomic_DNA"/>
</dbReference>
<evidence type="ECO:0000313" key="2">
    <source>
        <dbReference type="Proteomes" id="UP000253345"/>
    </source>
</evidence>
<sequence>MSFLWRWTRRLFLAVLLVAVLLALPVLRNETMCRGTPLPQDHEPIVSQTRPEERTFTTYPEWHIVHAYEDYARVIAKADPHDFGYVQAISGFWSSLCPLTALADEHGGFTTESKMTLYTIGISFSAEMALKAAYEETLGRVATWARGPGHSALDRLSAEQAAEYAAFLQQTPWYLWDFRSDAQALDAAAGSDLRDRERRLALGLEYRAKAAYAGMIAGAVAATGQDALTLRAVVAGITPEALAAIPGVKVIQRRPEGIEIETPRYRALTHILERIADQRGQMVEIAGNDDILLTAISPDPDHPGAVFTFPLQGSADFRHLITVKVPELSATLRGLGDSGARLEHIHDY</sequence>
<dbReference type="Proteomes" id="UP000253345">
    <property type="component" value="Unassembled WGS sequence"/>
</dbReference>
<dbReference type="AlphaFoldDB" id="A0A368YRP8"/>
<evidence type="ECO:0000313" key="1">
    <source>
        <dbReference type="EMBL" id="RCW82902.1"/>
    </source>
</evidence>
<dbReference type="OrthoDB" id="7550695at2"/>
<protein>
    <submittedName>
        <fullName evidence="1">Uncharacterized protein</fullName>
    </submittedName>
</protein>
<reference evidence="1 2" key="1">
    <citation type="submission" date="2018-07" db="EMBL/GenBank/DDBJ databases">
        <title>Genomic Encyclopedia of Type Strains, Phase III (KMG-III): the genomes of soil and plant-associated and newly described type strains.</title>
        <authorList>
            <person name="Whitman W."/>
        </authorList>
    </citation>
    <scope>NUCLEOTIDE SEQUENCE [LARGE SCALE GENOMIC DNA]</scope>
    <source>
        <strain evidence="1 2">CECT 8525</strain>
    </source>
</reference>
<dbReference type="RefSeq" id="WP_114349576.1">
    <property type="nucleotide sequence ID" value="NZ_QPJL01000011.1"/>
</dbReference>
<comment type="caution">
    <text evidence="1">The sequence shown here is derived from an EMBL/GenBank/DDBJ whole genome shotgun (WGS) entry which is preliminary data.</text>
</comment>
<keyword evidence="2" id="KW-1185">Reference proteome</keyword>
<proteinExistence type="predicted"/>
<gene>
    <name evidence="1" type="ORF">DFP89_111108</name>
</gene>
<accession>A0A368YRP8</accession>
<name>A0A368YRP8_9RHOB</name>
<organism evidence="1 2">
    <name type="scientific">Paracoccus lutimaris</name>
    <dbReference type="NCBI Taxonomy" id="1490030"/>
    <lineage>
        <taxon>Bacteria</taxon>
        <taxon>Pseudomonadati</taxon>
        <taxon>Pseudomonadota</taxon>
        <taxon>Alphaproteobacteria</taxon>
        <taxon>Rhodobacterales</taxon>
        <taxon>Paracoccaceae</taxon>
        <taxon>Paracoccus</taxon>
    </lineage>
</organism>